<evidence type="ECO:0000313" key="3">
    <source>
        <dbReference type="Proteomes" id="UP000518266"/>
    </source>
</evidence>
<comment type="caution">
    <text evidence="2">The sequence shown here is derived from an EMBL/GenBank/DDBJ whole genome shotgun (WGS) entry which is preliminary data.</text>
</comment>
<sequence length="127" mass="14326">MTSELEEDKKVIEKLQIDHHASSSQHQREISELIVLNTASVTAIKDRLTELQEESLKKDKDIESLHSNVLNLQSDIVAKVSIVTSLQERVNKCASDLTEEQTKSSLLQMDNEAAVSQQKKEAEDWPV</sequence>
<dbReference type="AlphaFoldDB" id="A0A7J5Z8F5"/>
<dbReference type="OrthoDB" id="8882601at2759"/>
<keyword evidence="3" id="KW-1185">Reference proteome</keyword>
<feature type="compositionally biased region" description="Basic and acidic residues" evidence="1">
    <location>
        <begin position="118"/>
        <end position="127"/>
    </location>
</feature>
<name>A0A7J5Z8F5_DISMA</name>
<organism evidence="2 3">
    <name type="scientific">Dissostichus mawsoni</name>
    <name type="common">Antarctic cod</name>
    <dbReference type="NCBI Taxonomy" id="36200"/>
    <lineage>
        <taxon>Eukaryota</taxon>
        <taxon>Metazoa</taxon>
        <taxon>Chordata</taxon>
        <taxon>Craniata</taxon>
        <taxon>Vertebrata</taxon>
        <taxon>Euteleostomi</taxon>
        <taxon>Actinopterygii</taxon>
        <taxon>Neopterygii</taxon>
        <taxon>Teleostei</taxon>
        <taxon>Neoteleostei</taxon>
        <taxon>Acanthomorphata</taxon>
        <taxon>Eupercaria</taxon>
        <taxon>Perciformes</taxon>
        <taxon>Notothenioidei</taxon>
        <taxon>Nototheniidae</taxon>
        <taxon>Dissostichus</taxon>
    </lineage>
</organism>
<dbReference type="Proteomes" id="UP000518266">
    <property type="component" value="Unassembled WGS sequence"/>
</dbReference>
<dbReference type="EMBL" id="JAAKFY010000004">
    <property type="protein sequence ID" value="KAF3857890.1"/>
    <property type="molecule type" value="Genomic_DNA"/>
</dbReference>
<evidence type="ECO:0000313" key="2">
    <source>
        <dbReference type="EMBL" id="KAF3857890.1"/>
    </source>
</evidence>
<proteinExistence type="predicted"/>
<feature type="region of interest" description="Disordered" evidence="1">
    <location>
        <begin position="101"/>
        <end position="127"/>
    </location>
</feature>
<gene>
    <name evidence="2" type="ORF">F7725_011091</name>
</gene>
<accession>A0A7J5Z8F5</accession>
<protein>
    <submittedName>
        <fullName evidence="2">Uncharacterized protein</fullName>
    </submittedName>
</protein>
<reference evidence="2 3" key="1">
    <citation type="submission" date="2020-03" db="EMBL/GenBank/DDBJ databases">
        <title>Dissostichus mawsoni Genome sequencing and assembly.</title>
        <authorList>
            <person name="Park H."/>
        </authorList>
    </citation>
    <scope>NUCLEOTIDE SEQUENCE [LARGE SCALE GENOMIC DNA]</scope>
    <source>
        <strain evidence="2">DM0001</strain>
        <tissue evidence="2">Muscle</tissue>
    </source>
</reference>
<evidence type="ECO:0000256" key="1">
    <source>
        <dbReference type="SAM" id="MobiDB-lite"/>
    </source>
</evidence>